<accession>C6MAR4</accession>
<dbReference type="AlphaFoldDB" id="C6MAR4"/>
<name>C6MAR4_NEISI</name>
<dbReference type="Proteomes" id="UP000005365">
    <property type="component" value="Unassembled WGS sequence"/>
</dbReference>
<sequence>MMIRSIKAVFASGVCSSGLDNAVLPVAEYGFLAQVQPLPDIQKT</sequence>
<comment type="caution">
    <text evidence="1">The sequence shown here is derived from an EMBL/GenBank/DDBJ whole genome shotgun (WGS) entry which is preliminary data.</text>
</comment>
<evidence type="ECO:0000313" key="2">
    <source>
        <dbReference type="Proteomes" id="UP000005365"/>
    </source>
</evidence>
<evidence type="ECO:0000313" key="1">
    <source>
        <dbReference type="EMBL" id="EET42596.1"/>
    </source>
</evidence>
<protein>
    <submittedName>
        <fullName evidence="1">Uncharacterized protein</fullName>
    </submittedName>
</protein>
<gene>
    <name evidence="1" type="ORF">NEISICOT_03646</name>
</gene>
<reference evidence="1" key="1">
    <citation type="submission" date="2009-07" db="EMBL/GenBank/DDBJ databases">
        <authorList>
            <person name="Weinstock G."/>
            <person name="Sodergren E."/>
            <person name="Clifton S."/>
            <person name="Fulton L."/>
            <person name="Fulton B."/>
            <person name="Courtney L."/>
            <person name="Fronick C."/>
            <person name="Harrison M."/>
            <person name="Strong C."/>
            <person name="Farmer C."/>
            <person name="Delahaunty K."/>
            <person name="Markovic C."/>
            <person name="Hall O."/>
            <person name="Minx P."/>
            <person name="Tomlinson C."/>
            <person name="Mitreva M."/>
            <person name="Nelson J."/>
            <person name="Hou S."/>
            <person name="Wollam A."/>
            <person name="Pepin K.H."/>
            <person name="Johnson M."/>
            <person name="Bhonagiri V."/>
            <person name="Nash W.E."/>
            <person name="Warren W."/>
            <person name="Chinwalla A."/>
            <person name="Mardis E.R."/>
            <person name="Wilson R.K."/>
        </authorList>
    </citation>
    <scope>NUCLEOTIDE SEQUENCE [LARGE SCALE GENOMIC DNA]</scope>
    <source>
        <strain evidence="1">ATCC 29256</strain>
    </source>
</reference>
<keyword evidence="2" id="KW-1185">Reference proteome</keyword>
<organism evidence="1 2">
    <name type="scientific">Neisseria sicca ATCC 29256</name>
    <dbReference type="NCBI Taxonomy" id="547045"/>
    <lineage>
        <taxon>Bacteria</taxon>
        <taxon>Pseudomonadati</taxon>
        <taxon>Pseudomonadota</taxon>
        <taxon>Betaproteobacteria</taxon>
        <taxon>Neisseriales</taxon>
        <taxon>Neisseriaceae</taxon>
        <taxon>Neisseria</taxon>
    </lineage>
</organism>
<proteinExistence type="predicted"/>
<dbReference type="EMBL" id="ACKO02000045">
    <property type="protein sequence ID" value="EET42596.1"/>
    <property type="molecule type" value="Genomic_DNA"/>
</dbReference>